<dbReference type="EMBL" id="GBRH01259785">
    <property type="protein sequence ID" value="JAD38110.1"/>
    <property type="molecule type" value="Transcribed_RNA"/>
</dbReference>
<accession>A0A0A8ZN27</accession>
<reference evidence="1" key="1">
    <citation type="submission" date="2014-09" db="EMBL/GenBank/DDBJ databases">
        <authorList>
            <person name="Magalhaes I.L.F."/>
            <person name="Oliveira U."/>
            <person name="Santos F.R."/>
            <person name="Vidigal T.H.D.A."/>
            <person name="Brescovit A.D."/>
            <person name="Santos A.J."/>
        </authorList>
    </citation>
    <scope>NUCLEOTIDE SEQUENCE</scope>
    <source>
        <tissue evidence="1">Shoot tissue taken approximately 20 cm above the soil surface</tissue>
    </source>
</reference>
<protein>
    <submittedName>
        <fullName evidence="1">Uncharacterized protein</fullName>
    </submittedName>
</protein>
<sequence length="24" mass="2686">MVPYSQVLPTLHYLAISSHILSCI</sequence>
<dbReference type="AlphaFoldDB" id="A0A0A8ZN27"/>
<reference evidence="1" key="2">
    <citation type="journal article" date="2015" name="Data Brief">
        <title>Shoot transcriptome of the giant reed, Arundo donax.</title>
        <authorList>
            <person name="Barrero R.A."/>
            <person name="Guerrero F.D."/>
            <person name="Moolhuijzen P."/>
            <person name="Goolsby J.A."/>
            <person name="Tidwell J."/>
            <person name="Bellgard S.E."/>
            <person name="Bellgard M.I."/>
        </authorList>
    </citation>
    <scope>NUCLEOTIDE SEQUENCE</scope>
    <source>
        <tissue evidence="1">Shoot tissue taken approximately 20 cm above the soil surface</tissue>
    </source>
</reference>
<name>A0A0A8ZN27_ARUDO</name>
<proteinExistence type="predicted"/>
<organism evidence="1">
    <name type="scientific">Arundo donax</name>
    <name type="common">Giant reed</name>
    <name type="synonym">Donax arundinaceus</name>
    <dbReference type="NCBI Taxonomy" id="35708"/>
    <lineage>
        <taxon>Eukaryota</taxon>
        <taxon>Viridiplantae</taxon>
        <taxon>Streptophyta</taxon>
        <taxon>Embryophyta</taxon>
        <taxon>Tracheophyta</taxon>
        <taxon>Spermatophyta</taxon>
        <taxon>Magnoliopsida</taxon>
        <taxon>Liliopsida</taxon>
        <taxon>Poales</taxon>
        <taxon>Poaceae</taxon>
        <taxon>PACMAD clade</taxon>
        <taxon>Arundinoideae</taxon>
        <taxon>Arundineae</taxon>
        <taxon>Arundo</taxon>
    </lineage>
</organism>
<evidence type="ECO:0000313" key="1">
    <source>
        <dbReference type="EMBL" id="JAD38110.1"/>
    </source>
</evidence>